<dbReference type="Proteomes" id="UP000276133">
    <property type="component" value="Unassembled WGS sequence"/>
</dbReference>
<sequence>MLTVHRTHPNFVFGRNLVDVHEETILVINGFTVVAFDHLFAPLKLGAYLAHLAAVRTLALIGRCL</sequence>
<gene>
    <name evidence="1" type="ORF">BpHYR1_030730</name>
</gene>
<keyword evidence="2" id="KW-1185">Reference proteome</keyword>
<name>A0A3M7RHX1_BRAPC</name>
<reference evidence="1 2" key="1">
    <citation type="journal article" date="2018" name="Sci. Rep.">
        <title>Genomic signatures of local adaptation to the degree of environmental predictability in rotifers.</title>
        <authorList>
            <person name="Franch-Gras L."/>
            <person name="Hahn C."/>
            <person name="Garcia-Roger E.M."/>
            <person name="Carmona M.J."/>
            <person name="Serra M."/>
            <person name="Gomez A."/>
        </authorList>
    </citation>
    <scope>NUCLEOTIDE SEQUENCE [LARGE SCALE GENOMIC DNA]</scope>
    <source>
        <strain evidence="1">HYR1</strain>
    </source>
</reference>
<accession>A0A3M7RHX1</accession>
<evidence type="ECO:0000313" key="2">
    <source>
        <dbReference type="Proteomes" id="UP000276133"/>
    </source>
</evidence>
<organism evidence="1 2">
    <name type="scientific">Brachionus plicatilis</name>
    <name type="common">Marine rotifer</name>
    <name type="synonym">Brachionus muelleri</name>
    <dbReference type="NCBI Taxonomy" id="10195"/>
    <lineage>
        <taxon>Eukaryota</taxon>
        <taxon>Metazoa</taxon>
        <taxon>Spiralia</taxon>
        <taxon>Gnathifera</taxon>
        <taxon>Rotifera</taxon>
        <taxon>Eurotatoria</taxon>
        <taxon>Monogononta</taxon>
        <taxon>Pseudotrocha</taxon>
        <taxon>Ploima</taxon>
        <taxon>Brachionidae</taxon>
        <taxon>Brachionus</taxon>
    </lineage>
</organism>
<dbReference type="AlphaFoldDB" id="A0A3M7RHX1"/>
<comment type="caution">
    <text evidence="1">The sequence shown here is derived from an EMBL/GenBank/DDBJ whole genome shotgun (WGS) entry which is preliminary data.</text>
</comment>
<proteinExistence type="predicted"/>
<dbReference type="EMBL" id="REGN01003354">
    <property type="protein sequence ID" value="RNA23079.1"/>
    <property type="molecule type" value="Genomic_DNA"/>
</dbReference>
<protein>
    <submittedName>
        <fullName evidence="1">Uncharacterized protein</fullName>
    </submittedName>
</protein>
<evidence type="ECO:0000313" key="1">
    <source>
        <dbReference type="EMBL" id="RNA23079.1"/>
    </source>
</evidence>